<name>A0A5B7FDL7_PORTR</name>
<organism evidence="1 2">
    <name type="scientific">Portunus trituberculatus</name>
    <name type="common">Swimming crab</name>
    <name type="synonym">Neptunus trituberculatus</name>
    <dbReference type="NCBI Taxonomy" id="210409"/>
    <lineage>
        <taxon>Eukaryota</taxon>
        <taxon>Metazoa</taxon>
        <taxon>Ecdysozoa</taxon>
        <taxon>Arthropoda</taxon>
        <taxon>Crustacea</taxon>
        <taxon>Multicrustacea</taxon>
        <taxon>Malacostraca</taxon>
        <taxon>Eumalacostraca</taxon>
        <taxon>Eucarida</taxon>
        <taxon>Decapoda</taxon>
        <taxon>Pleocyemata</taxon>
        <taxon>Brachyura</taxon>
        <taxon>Eubrachyura</taxon>
        <taxon>Portunoidea</taxon>
        <taxon>Portunidae</taxon>
        <taxon>Portuninae</taxon>
        <taxon>Portunus</taxon>
    </lineage>
</organism>
<comment type="caution">
    <text evidence="1">The sequence shown here is derived from an EMBL/GenBank/DDBJ whole genome shotgun (WGS) entry which is preliminary data.</text>
</comment>
<dbReference type="AlphaFoldDB" id="A0A5B7FDL7"/>
<proteinExistence type="predicted"/>
<dbReference type="Proteomes" id="UP000324222">
    <property type="component" value="Unassembled WGS sequence"/>
</dbReference>
<dbReference type="EMBL" id="VSRR010006336">
    <property type="protein sequence ID" value="MPC44552.1"/>
    <property type="molecule type" value="Genomic_DNA"/>
</dbReference>
<keyword evidence="2" id="KW-1185">Reference proteome</keyword>
<evidence type="ECO:0000313" key="2">
    <source>
        <dbReference type="Proteomes" id="UP000324222"/>
    </source>
</evidence>
<accession>A0A5B7FDL7</accession>
<gene>
    <name evidence="1" type="ORF">E2C01_038227</name>
</gene>
<evidence type="ECO:0000313" key="1">
    <source>
        <dbReference type="EMBL" id="MPC44552.1"/>
    </source>
</evidence>
<sequence>MAKALRCVVLCSHVLPPSGVQDGGTGWDETAFLSWCIDSLLQYSFSHRVIFSTIQCDATPRHASNSIQRSDTNPVICVFRQPFPQQASIFRRVP</sequence>
<reference evidence="1 2" key="1">
    <citation type="submission" date="2019-05" db="EMBL/GenBank/DDBJ databases">
        <title>Another draft genome of Portunus trituberculatus and its Hox gene families provides insights of decapod evolution.</title>
        <authorList>
            <person name="Jeong J.-H."/>
            <person name="Song I."/>
            <person name="Kim S."/>
            <person name="Choi T."/>
            <person name="Kim D."/>
            <person name="Ryu S."/>
            <person name="Kim W."/>
        </authorList>
    </citation>
    <scope>NUCLEOTIDE SEQUENCE [LARGE SCALE GENOMIC DNA]</scope>
    <source>
        <tissue evidence="1">Muscle</tissue>
    </source>
</reference>
<protein>
    <submittedName>
        <fullName evidence="1">Uncharacterized protein</fullName>
    </submittedName>
</protein>